<evidence type="ECO:0000313" key="3">
    <source>
        <dbReference type="Proteomes" id="UP000682202"/>
    </source>
</evidence>
<dbReference type="KEGG" id="mspg:F6B93_06405"/>
<gene>
    <name evidence="2" type="ORF">F6B93_06405</name>
</gene>
<keyword evidence="3" id="KW-1185">Reference proteome</keyword>
<evidence type="ECO:0008006" key="4">
    <source>
        <dbReference type="Google" id="ProtNLM"/>
    </source>
</evidence>
<dbReference type="RefSeq" id="WP_211698342.1">
    <property type="nucleotide sequence ID" value="NZ_CP046600.1"/>
</dbReference>
<sequence length="145" mass="15034">MPIDRAALVAGSIRFASGLSFLADPVRANRLWGGDPDESSATARLLLRSMGYRDALIGGLLATAALRGKNTRGWFLASAGADAADLLGGLSVHHEMKRFQALVGLGGAVAGIGVGVWGAVRRSEFAGSHANDVQSQELMCGLTSR</sequence>
<protein>
    <recommendedName>
        <fullName evidence="4">DUF4267 domain-containing protein</fullName>
    </recommendedName>
</protein>
<dbReference type="AlphaFoldDB" id="A0A975JW46"/>
<name>A0A975JW46_9MYCO</name>
<feature type="transmembrane region" description="Helical" evidence="1">
    <location>
        <begin position="99"/>
        <end position="120"/>
    </location>
</feature>
<keyword evidence="1" id="KW-1133">Transmembrane helix</keyword>
<dbReference type="Proteomes" id="UP000682202">
    <property type="component" value="Chromosome"/>
</dbReference>
<keyword evidence="1" id="KW-0812">Transmembrane</keyword>
<keyword evidence="1" id="KW-0472">Membrane</keyword>
<proteinExistence type="predicted"/>
<reference evidence="2" key="1">
    <citation type="submission" date="2019-12" db="EMBL/GenBank/DDBJ databases">
        <title>Mycobacterium spongiae sp. nov.</title>
        <authorList>
            <person name="Stinear T."/>
        </authorList>
    </citation>
    <scope>NUCLEOTIDE SEQUENCE</scope>
    <source>
        <strain evidence="2">FSD4b-SM</strain>
    </source>
</reference>
<dbReference type="Pfam" id="PF14087">
    <property type="entry name" value="DUF4267"/>
    <property type="match status" value="1"/>
</dbReference>
<evidence type="ECO:0000313" key="2">
    <source>
        <dbReference type="EMBL" id="QUR66774.1"/>
    </source>
</evidence>
<evidence type="ECO:0000256" key="1">
    <source>
        <dbReference type="SAM" id="Phobius"/>
    </source>
</evidence>
<dbReference type="InterPro" id="IPR025363">
    <property type="entry name" value="DUF4267"/>
</dbReference>
<accession>A0A975JW46</accession>
<dbReference type="EMBL" id="CP046600">
    <property type="protein sequence ID" value="QUR66774.1"/>
    <property type="molecule type" value="Genomic_DNA"/>
</dbReference>
<organism evidence="2 3">
    <name type="scientific">Mycobacterium spongiae</name>
    <dbReference type="NCBI Taxonomy" id="886343"/>
    <lineage>
        <taxon>Bacteria</taxon>
        <taxon>Bacillati</taxon>
        <taxon>Actinomycetota</taxon>
        <taxon>Actinomycetes</taxon>
        <taxon>Mycobacteriales</taxon>
        <taxon>Mycobacteriaceae</taxon>
        <taxon>Mycobacterium</taxon>
    </lineage>
</organism>